<dbReference type="Gene3D" id="2.60.120.260">
    <property type="entry name" value="Galactose-binding domain-like"/>
    <property type="match status" value="1"/>
</dbReference>
<dbReference type="GO" id="GO:0071944">
    <property type="term" value="C:cell periphery"/>
    <property type="evidence" value="ECO:0007669"/>
    <property type="project" value="UniProtKB-ARBA"/>
</dbReference>
<feature type="region of interest" description="Disordered" evidence="5">
    <location>
        <begin position="208"/>
        <end position="325"/>
    </location>
</feature>
<evidence type="ECO:0000256" key="1">
    <source>
        <dbReference type="ARBA" id="ARBA00004167"/>
    </source>
</evidence>
<feature type="transmembrane region" description="Helical" evidence="6">
    <location>
        <begin position="175"/>
        <end position="197"/>
    </location>
</feature>
<feature type="compositionally biased region" description="Low complexity" evidence="5">
    <location>
        <begin position="269"/>
        <end position="291"/>
    </location>
</feature>
<feature type="region of interest" description="Disordered" evidence="5">
    <location>
        <begin position="143"/>
        <end position="171"/>
    </location>
</feature>
<evidence type="ECO:0000256" key="2">
    <source>
        <dbReference type="ARBA" id="ARBA00022692"/>
    </source>
</evidence>
<feature type="compositionally biased region" description="Low complexity" evidence="5">
    <location>
        <begin position="248"/>
        <end position="257"/>
    </location>
</feature>
<sequence length="325" mass="35102">MSVHLIRLDDRDPSIIYSNATWASAGNGYEYMRTTSRSNRVGAYMRIPFNGTKIAIYGTIDSSTIGTLPQSLITIDDARGFIFLADQTAEVQYQQKFWESGNLPPGPHLLTVNIISGSSMKAAFTFDYVEYYPVDLNSNLTSASTSSSTSTSTPSSVSSTSNASGSGHKKSSTPVIVGAIVGVVALLSIVIGVMFWVRRRRMRGMNTIPSAFGRRSPSHNERSITPFITHSRNPSNAFTSSNHDLNNSSSMSEYLSSRAAAQTPSIRNGVSSSQKSSSGGASSSQQTTGQVNNTPLSPGEERRNPPPRYESYRFPRAPPAQTTNS</sequence>
<feature type="compositionally biased region" description="Low complexity" evidence="5">
    <location>
        <begin position="143"/>
        <end position="166"/>
    </location>
</feature>
<evidence type="ECO:0000256" key="6">
    <source>
        <dbReference type="SAM" id="Phobius"/>
    </source>
</evidence>
<gene>
    <name evidence="7" type="ORF">JR316_001666</name>
</gene>
<dbReference type="PANTHER" id="PTHR15549">
    <property type="entry name" value="PAIRED IMMUNOGLOBULIN-LIKE TYPE 2 RECEPTOR"/>
    <property type="match status" value="1"/>
</dbReference>
<name>A0A8H7Y6D2_PSICU</name>
<comment type="subcellular location">
    <subcellularLocation>
        <location evidence="1">Membrane</location>
        <topology evidence="1">Single-pass membrane protein</topology>
    </subcellularLocation>
</comment>
<keyword evidence="4 6" id="KW-0472">Membrane</keyword>
<evidence type="ECO:0000313" key="7">
    <source>
        <dbReference type="EMBL" id="KAG5172171.1"/>
    </source>
</evidence>
<dbReference type="EMBL" id="JAFIQS010000002">
    <property type="protein sequence ID" value="KAG5172171.1"/>
    <property type="molecule type" value="Genomic_DNA"/>
</dbReference>
<comment type="caution">
    <text evidence="7">The sequence shown here is derived from an EMBL/GenBank/DDBJ whole genome shotgun (WGS) entry which is preliminary data.</text>
</comment>
<dbReference type="AlphaFoldDB" id="A0A8H7Y6D2"/>
<proteinExistence type="predicted"/>
<feature type="compositionally biased region" description="Polar residues" evidence="5">
    <location>
        <begin position="226"/>
        <end position="247"/>
    </location>
</feature>
<accession>A0A8H7Y6D2</accession>
<feature type="compositionally biased region" description="Polar residues" evidence="5">
    <location>
        <begin position="259"/>
        <end position="268"/>
    </location>
</feature>
<keyword evidence="2 6" id="KW-0812">Transmembrane</keyword>
<organism evidence="7">
    <name type="scientific">Psilocybe cubensis</name>
    <name type="common">Psychedelic mushroom</name>
    <name type="synonym">Stropharia cubensis</name>
    <dbReference type="NCBI Taxonomy" id="181762"/>
    <lineage>
        <taxon>Eukaryota</taxon>
        <taxon>Fungi</taxon>
        <taxon>Dikarya</taxon>
        <taxon>Basidiomycota</taxon>
        <taxon>Agaricomycotina</taxon>
        <taxon>Agaricomycetes</taxon>
        <taxon>Agaricomycetidae</taxon>
        <taxon>Agaricales</taxon>
        <taxon>Agaricineae</taxon>
        <taxon>Strophariaceae</taxon>
        <taxon>Psilocybe</taxon>
    </lineage>
</organism>
<evidence type="ECO:0000256" key="4">
    <source>
        <dbReference type="ARBA" id="ARBA00023136"/>
    </source>
</evidence>
<reference evidence="7" key="1">
    <citation type="submission" date="2021-02" db="EMBL/GenBank/DDBJ databases">
        <title>Psilocybe cubensis genome.</title>
        <authorList>
            <person name="Mckernan K.J."/>
            <person name="Crawford S."/>
            <person name="Trippe A."/>
            <person name="Kane L.T."/>
            <person name="Mclaughlin S."/>
        </authorList>
    </citation>
    <scope>NUCLEOTIDE SEQUENCE [LARGE SCALE GENOMIC DNA]</scope>
    <source>
        <strain evidence="7">MGC-MH-2018</strain>
    </source>
</reference>
<dbReference type="GO" id="GO:0016020">
    <property type="term" value="C:membrane"/>
    <property type="evidence" value="ECO:0007669"/>
    <property type="project" value="UniProtKB-SubCell"/>
</dbReference>
<protein>
    <recommendedName>
        <fullName evidence="8">Transmembrane protein</fullName>
    </recommendedName>
</protein>
<evidence type="ECO:0000256" key="5">
    <source>
        <dbReference type="SAM" id="MobiDB-lite"/>
    </source>
</evidence>
<evidence type="ECO:0000256" key="3">
    <source>
        <dbReference type="ARBA" id="ARBA00022989"/>
    </source>
</evidence>
<dbReference type="InterPro" id="IPR051694">
    <property type="entry name" value="Immunoregulatory_rcpt-like"/>
</dbReference>
<evidence type="ECO:0008006" key="8">
    <source>
        <dbReference type="Google" id="ProtNLM"/>
    </source>
</evidence>
<keyword evidence="3 6" id="KW-1133">Transmembrane helix</keyword>